<dbReference type="AlphaFoldDB" id="A0A1I6KY76"/>
<name>A0A1I6KY76_9SPHN</name>
<feature type="chain" id="PRO_5011442327" evidence="3">
    <location>
        <begin position="22"/>
        <end position="238"/>
    </location>
</feature>
<dbReference type="EMBL" id="FOZG01000002">
    <property type="protein sequence ID" value="SFR96151.1"/>
    <property type="molecule type" value="Genomic_DNA"/>
</dbReference>
<sequence length="238" mass="26574">MSGLLRVVGVIGLALPGVATAQALQCDVPARIAAPRPDLPDARQPKRVLPIGSYTLAISWSPEFCRSRRGDERAAFQCGGGNRFGFVLHGLWPDGEGKDWPQYCAPASILPERLIRANLCATPSPQLLQHEWAKHGTCMTPRDPARYFAQSRRLYDRLRFPDMDRLSRRRLTVRALSTAIARANPGWRADMMRITTTRGNWLDEVWMCLDKGLRPARCPAHQGGAKPGQAVRIWRGRA</sequence>
<evidence type="ECO:0000256" key="1">
    <source>
        <dbReference type="ARBA" id="ARBA00007469"/>
    </source>
</evidence>
<proteinExistence type="inferred from homology"/>
<dbReference type="GO" id="GO:0006401">
    <property type="term" value="P:RNA catabolic process"/>
    <property type="evidence" value="ECO:0007669"/>
    <property type="project" value="TreeGrafter"/>
</dbReference>
<dbReference type="Proteomes" id="UP000198824">
    <property type="component" value="Unassembled WGS sequence"/>
</dbReference>
<dbReference type="STRING" id="1166337.SAMN05192580_1934"/>
<keyword evidence="3" id="KW-0732">Signal</keyword>
<dbReference type="InterPro" id="IPR039378">
    <property type="entry name" value="RNase_T2_prok"/>
</dbReference>
<dbReference type="PANTHER" id="PTHR11240:SF22">
    <property type="entry name" value="RIBONUCLEASE T2"/>
    <property type="match status" value="1"/>
</dbReference>
<dbReference type="Pfam" id="PF00445">
    <property type="entry name" value="Ribonuclease_T2"/>
    <property type="match status" value="1"/>
</dbReference>
<dbReference type="GO" id="GO:0033897">
    <property type="term" value="F:ribonuclease T2 activity"/>
    <property type="evidence" value="ECO:0007669"/>
    <property type="project" value="InterPro"/>
</dbReference>
<organism evidence="4 5">
    <name type="scientific">Sphingomonas jatrophae</name>
    <dbReference type="NCBI Taxonomy" id="1166337"/>
    <lineage>
        <taxon>Bacteria</taxon>
        <taxon>Pseudomonadati</taxon>
        <taxon>Pseudomonadota</taxon>
        <taxon>Alphaproteobacteria</taxon>
        <taxon>Sphingomonadales</taxon>
        <taxon>Sphingomonadaceae</taxon>
        <taxon>Sphingomonas</taxon>
    </lineage>
</organism>
<protein>
    <submittedName>
        <fullName evidence="4">Ribonuclease T2</fullName>
    </submittedName>
</protein>
<accession>A0A1I6KY76</accession>
<evidence type="ECO:0000313" key="5">
    <source>
        <dbReference type="Proteomes" id="UP000198824"/>
    </source>
</evidence>
<evidence type="ECO:0000256" key="2">
    <source>
        <dbReference type="RuleBase" id="RU004328"/>
    </source>
</evidence>
<feature type="signal peptide" evidence="3">
    <location>
        <begin position="1"/>
        <end position="21"/>
    </location>
</feature>
<evidence type="ECO:0000256" key="3">
    <source>
        <dbReference type="SAM" id="SignalP"/>
    </source>
</evidence>
<dbReference type="InterPro" id="IPR033130">
    <property type="entry name" value="RNase_T2_His_AS_2"/>
</dbReference>
<dbReference type="OrthoDB" id="4720638at2"/>
<gene>
    <name evidence="4" type="ORF">SAMN05192580_1934</name>
</gene>
<dbReference type="RefSeq" id="WP_093314064.1">
    <property type="nucleotide sequence ID" value="NZ_FOZG01000002.1"/>
</dbReference>
<dbReference type="CDD" id="cd01062">
    <property type="entry name" value="RNase_T2_prok"/>
    <property type="match status" value="1"/>
</dbReference>
<dbReference type="PROSITE" id="PS00531">
    <property type="entry name" value="RNASE_T2_2"/>
    <property type="match status" value="1"/>
</dbReference>
<dbReference type="SUPFAM" id="SSF55895">
    <property type="entry name" value="Ribonuclease Rh-like"/>
    <property type="match status" value="1"/>
</dbReference>
<evidence type="ECO:0000313" key="4">
    <source>
        <dbReference type="EMBL" id="SFR96151.1"/>
    </source>
</evidence>
<dbReference type="InterPro" id="IPR036430">
    <property type="entry name" value="RNase_T2-like_sf"/>
</dbReference>
<dbReference type="InterPro" id="IPR018188">
    <property type="entry name" value="RNase_T2_His_AS_1"/>
</dbReference>
<dbReference type="InterPro" id="IPR001568">
    <property type="entry name" value="RNase_T2-like"/>
</dbReference>
<keyword evidence="5" id="KW-1185">Reference proteome</keyword>
<dbReference type="PANTHER" id="PTHR11240">
    <property type="entry name" value="RIBONUCLEASE T2"/>
    <property type="match status" value="1"/>
</dbReference>
<dbReference type="Gene3D" id="3.90.730.10">
    <property type="entry name" value="Ribonuclease T2-like"/>
    <property type="match status" value="1"/>
</dbReference>
<comment type="similarity">
    <text evidence="1 2">Belongs to the RNase T2 family.</text>
</comment>
<reference evidence="4 5" key="1">
    <citation type="submission" date="2016-10" db="EMBL/GenBank/DDBJ databases">
        <authorList>
            <person name="de Groot N.N."/>
        </authorList>
    </citation>
    <scope>NUCLEOTIDE SEQUENCE [LARGE SCALE GENOMIC DNA]</scope>
    <source>
        <strain evidence="4 5">S5-249</strain>
    </source>
</reference>
<dbReference type="GO" id="GO:0003723">
    <property type="term" value="F:RNA binding"/>
    <property type="evidence" value="ECO:0007669"/>
    <property type="project" value="InterPro"/>
</dbReference>
<dbReference type="PROSITE" id="PS00530">
    <property type="entry name" value="RNASE_T2_1"/>
    <property type="match status" value="1"/>
</dbReference>